<dbReference type="Gene3D" id="3.40.50.2020">
    <property type="match status" value="1"/>
</dbReference>
<dbReference type="Pfam" id="PF00156">
    <property type="entry name" value="Pribosyltran"/>
    <property type="match status" value="1"/>
</dbReference>
<dbReference type="RefSeq" id="WP_273631103.1">
    <property type="nucleotide sequence ID" value="NZ_CP117167.1"/>
</dbReference>
<gene>
    <name evidence="3" type="ORF">PQO05_02640</name>
</gene>
<keyword evidence="4" id="KW-1185">Reference proteome</keyword>
<name>A0ABY7TA66_9SPHI</name>
<dbReference type="InterPro" id="IPR029057">
    <property type="entry name" value="PRTase-like"/>
</dbReference>
<dbReference type="SUPFAM" id="SSF53271">
    <property type="entry name" value="PRTase-like"/>
    <property type="match status" value="1"/>
</dbReference>
<evidence type="ECO:0000259" key="2">
    <source>
        <dbReference type="Pfam" id="PF00156"/>
    </source>
</evidence>
<feature type="domain" description="Phosphoribosyltransferase" evidence="2">
    <location>
        <begin position="137"/>
        <end position="229"/>
    </location>
</feature>
<dbReference type="InterPro" id="IPR051910">
    <property type="entry name" value="ComF/GntX_DNA_util-trans"/>
</dbReference>
<organism evidence="3 4">
    <name type="scientific">Mucilaginibacter jinjuensis</name>
    <dbReference type="NCBI Taxonomy" id="1176721"/>
    <lineage>
        <taxon>Bacteria</taxon>
        <taxon>Pseudomonadati</taxon>
        <taxon>Bacteroidota</taxon>
        <taxon>Sphingobacteriia</taxon>
        <taxon>Sphingobacteriales</taxon>
        <taxon>Sphingobacteriaceae</taxon>
        <taxon>Mucilaginibacter</taxon>
    </lineage>
</organism>
<dbReference type="InterPro" id="IPR000836">
    <property type="entry name" value="PRTase_dom"/>
</dbReference>
<protein>
    <submittedName>
        <fullName evidence="3">ComF family protein</fullName>
    </submittedName>
</protein>
<sequence>MKLTRGYLADFLSLLFPQLCDACNENLSRQEKLICTNCLYNLPYTNFHQQTDHVVARQFWGKINLESSYALLYFIKGNKVQRLMHHLKYKNKPQIGNFLGQIAGKQLITNDKFKTVDVIIPVPLHHSRMRKRGYNQSERFANGLAEKLPAIVSVENLVRTKATDTQTQKSRFSRFENVKSVFAVNDPEALKGKHILLVDDIMTTGSTLESCGNILLEIEGVKLSIATIAYAE</sequence>
<dbReference type="PANTHER" id="PTHR47505">
    <property type="entry name" value="DNA UTILIZATION PROTEIN YHGH"/>
    <property type="match status" value="1"/>
</dbReference>
<accession>A0ABY7TA66</accession>
<reference evidence="3 4" key="1">
    <citation type="submission" date="2023-02" db="EMBL/GenBank/DDBJ databases">
        <title>Genome sequence of Mucilaginibacter jinjuensis strain KACC 16571.</title>
        <authorList>
            <person name="Kim S."/>
            <person name="Heo J."/>
            <person name="Kwon S.-W."/>
        </authorList>
    </citation>
    <scope>NUCLEOTIDE SEQUENCE [LARGE SCALE GENOMIC DNA]</scope>
    <source>
        <strain evidence="3 4">KACC 16571</strain>
    </source>
</reference>
<dbReference type="EMBL" id="CP117167">
    <property type="protein sequence ID" value="WCT12831.1"/>
    <property type="molecule type" value="Genomic_DNA"/>
</dbReference>
<dbReference type="Proteomes" id="UP001216139">
    <property type="component" value="Chromosome"/>
</dbReference>
<comment type="similarity">
    <text evidence="1">Belongs to the ComF/GntX family.</text>
</comment>
<evidence type="ECO:0000313" key="4">
    <source>
        <dbReference type="Proteomes" id="UP001216139"/>
    </source>
</evidence>
<evidence type="ECO:0000256" key="1">
    <source>
        <dbReference type="ARBA" id="ARBA00008007"/>
    </source>
</evidence>
<proteinExistence type="inferred from homology"/>
<dbReference type="PANTHER" id="PTHR47505:SF1">
    <property type="entry name" value="DNA UTILIZATION PROTEIN YHGH"/>
    <property type="match status" value="1"/>
</dbReference>
<dbReference type="CDD" id="cd06223">
    <property type="entry name" value="PRTases_typeI"/>
    <property type="match status" value="1"/>
</dbReference>
<evidence type="ECO:0000313" key="3">
    <source>
        <dbReference type="EMBL" id="WCT12831.1"/>
    </source>
</evidence>